<dbReference type="AlphaFoldDB" id="D7BKK4"/>
<dbReference type="eggNOG" id="COG1695">
    <property type="taxonomic scope" value="Bacteria"/>
</dbReference>
<dbReference type="EMBL" id="CP002045">
    <property type="protein sequence ID" value="ADH93184.1"/>
    <property type="molecule type" value="Genomic_DNA"/>
</dbReference>
<evidence type="ECO:0000313" key="2">
    <source>
        <dbReference type="EMBL" id="ADH93184.1"/>
    </source>
</evidence>
<protein>
    <submittedName>
        <fullName evidence="2">Transcriptional regulator, PadR-like family</fullName>
    </submittedName>
</protein>
<evidence type="ECO:0000259" key="1">
    <source>
        <dbReference type="Pfam" id="PF03551"/>
    </source>
</evidence>
<evidence type="ECO:0000313" key="3">
    <source>
        <dbReference type="Proteomes" id="UP000000376"/>
    </source>
</evidence>
<keyword evidence="3" id="KW-1185">Reference proteome</keyword>
<dbReference type="InterPro" id="IPR036388">
    <property type="entry name" value="WH-like_DNA-bd_sf"/>
</dbReference>
<reference evidence="2 3" key="1">
    <citation type="journal article" date="2010" name="Stand. Genomic Sci.">
        <title>Complete genome sequence of Arcanobacterium haemolyticum type strain (11018).</title>
        <authorList>
            <person name="Yasawong M."/>
            <person name="Teshima H."/>
            <person name="Lapidus A."/>
            <person name="Nolan M."/>
            <person name="Lucas S."/>
            <person name="Glavina Del Rio T."/>
            <person name="Tice H."/>
            <person name="Cheng J."/>
            <person name="Bruce D."/>
            <person name="Detter C."/>
            <person name="Tapia R."/>
            <person name="Han C."/>
            <person name="Goodwin L."/>
            <person name="Pitluck S."/>
            <person name="Liolios K."/>
            <person name="Ivanova N."/>
            <person name="Mavromatis K."/>
            <person name="Mikhailova N."/>
            <person name="Pati A."/>
            <person name="Chen A."/>
            <person name="Palaniappan K."/>
            <person name="Land M."/>
            <person name="Hauser L."/>
            <person name="Chang Y."/>
            <person name="Jeffries C."/>
            <person name="Rohde M."/>
            <person name="Sikorski J."/>
            <person name="Pukall R."/>
            <person name="Goker M."/>
            <person name="Woyke T."/>
            <person name="Bristow J."/>
            <person name="Eisen J."/>
            <person name="Markowitz V."/>
            <person name="Hugenholtz P."/>
            <person name="Kyrpides N."/>
            <person name="Klenk H."/>
        </authorList>
    </citation>
    <scope>NUCLEOTIDE SEQUENCE [LARGE SCALE GENOMIC DNA]</scope>
    <source>
        <strain evidence="3">ATCC 9345 / DSM 20595 / CCUG 17215 / LMG 16163 / NBRC 15585 / NCTC 8452 / 11018</strain>
    </source>
</reference>
<dbReference type="RefSeq" id="WP_013170674.1">
    <property type="nucleotide sequence ID" value="NC_014218.1"/>
</dbReference>
<dbReference type="OrthoDB" id="122286at2"/>
<name>D7BKK4_ARCHD</name>
<dbReference type="InterPro" id="IPR052509">
    <property type="entry name" value="Metal_resp_DNA-bind_regulator"/>
</dbReference>
<dbReference type="Gene3D" id="1.10.10.10">
    <property type="entry name" value="Winged helix-like DNA-binding domain superfamily/Winged helix DNA-binding domain"/>
    <property type="match status" value="1"/>
</dbReference>
<dbReference type="PANTHER" id="PTHR33169">
    <property type="entry name" value="PADR-FAMILY TRANSCRIPTIONAL REGULATOR"/>
    <property type="match status" value="1"/>
</dbReference>
<feature type="domain" description="Transcription regulator PadR N-terminal" evidence="1">
    <location>
        <begin position="16"/>
        <end position="83"/>
    </location>
</feature>
<dbReference type="STRING" id="644284.Arch_1483"/>
<sequence>MRDNRSGKALTETSLLILLAFRQETHGYGAKIVIEERTGGRVKLGMGTLYGAINNMLEKGWIREVSRPSGKINYRITPHGEEQVVRERHRLVELLHLIGSDNGGAR</sequence>
<dbReference type="HOGENOM" id="CLU_063440_4_0_11"/>
<dbReference type="InterPro" id="IPR005149">
    <property type="entry name" value="Tscrpt_reg_PadR_N"/>
</dbReference>
<dbReference type="Proteomes" id="UP000000376">
    <property type="component" value="Chromosome"/>
</dbReference>
<dbReference type="SUPFAM" id="SSF46785">
    <property type="entry name" value="Winged helix' DNA-binding domain"/>
    <property type="match status" value="1"/>
</dbReference>
<dbReference type="PANTHER" id="PTHR33169:SF13">
    <property type="entry name" value="PADR-FAMILY TRANSCRIPTIONAL REGULATOR"/>
    <property type="match status" value="1"/>
</dbReference>
<dbReference type="Pfam" id="PF03551">
    <property type="entry name" value="PadR"/>
    <property type="match status" value="1"/>
</dbReference>
<dbReference type="KEGG" id="ahe:Arch_1483"/>
<dbReference type="InterPro" id="IPR036390">
    <property type="entry name" value="WH_DNA-bd_sf"/>
</dbReference>
<gene>
    <name evidence="2" type="ordered locus">Arch_1483</name>
</gene>
<proteinExistence type="predicted"/>
<organism evidence="2 3">
    <name type="scientific">Arcanobacterium haemolyticum (strain ATCC 9345 / DSM 20595 / CCM 5947 / CCUG 17215 / LMG 16163 / NBRC 15585 / NCTC 8452 / 11018)</name>
    <dbReference type="NCBI Taxonomy" id="644284"/>
    <lineage>
        <taxon>Bacteria</taxon>
        <taxon>Bacillati</taxon>
        <taxon>Actinomycetota</taxon>
        <taxon>Actinomycetes</taxon>
        <taxon>Actinomycetales</taxon>
        <taxon>Actinomycetaceae</taxon>
        <taxon>Arcanobacterium</taxon>
    </lineage>
</organism>
<accession>D7BKK4</accession>